<dbReference type="SUPFAM" id="SSF81301">
    <property type="entry name" value="Nucleotidyltransferase"/>
    <property type="match status" value="1"/>
</dbReference>
<dbReference type="AlphaFoldDB" id="A0A5R8KAZ9"/>
<keyword evidence="2" id="KW-0810">Translation regulation</keyword>
<dbReference type="InterPro" id="IPR043519">
    <property type="entry name" value="NT_sf"/>
</dbReference>
<evidence type="ECO:0000313" key="3">
    <source>
        <dbReference type="EMBL" id="TLD69437.1"/>
    </source>
</evidence>
<dbReference type="NCBIfam" id="TIGR00090">
    <property type="entry name" value="rsfS_iojap_ybeB"/>
    <property type="match status" value="1"/>
</dbReference>
<proteinExistence type="inferred from homology"/>
<dbReference type="GO" id="GO:0043023">
    <property type="term" value="F:ribosomal large subunit binding"/>
    <property type="evidence" value="ECO:0007669"/>
    <property type="project" value="TreeGrafter"/>
</dbReference>
<gene>
    <name evidence="2 3" type="primary">rsfS</name>
    <name evidence="3" type="ORF">FEM03_17490</name>
</gene>
<evidence type="ECO:0000256" key="1">
    <source>
        <dbReference type="ARBA" id="ARBA00010574"/>
    </source>
</evidence>
<comment type="similarity">
    <text evidence="1 2">Belongs to the Iojap/RsfS family.</text>
</comment>
<dbReference type="GO" id="GO:0042256">
    <property type="term" value="P:cytosolic ribosome assembly"/>
    <property type="evidence" value="ECO:0007669"/>
    <property type="project" value="UniProtKB-UniRule"/>
</dbReference>
<evidence type="ECO:0000313" key="4">
    <source>
        <dbReference type="Proteomes" id="UP000306196"/>
    </source>
</evidence>
<organism evidence="3 4">
    <name type="scientific">Phragmitibacter flavus</name>
    <dbReference type="NCBI Taxonomy" id="2576071"/>
    <lineage>
        <taxon>Bacteria</taxon>
        <taxon>Pseudomonadati</taxon>
        <taxon>Verrucomicrobiota</taxon>
        <taxon>Verrucomicrobiia</taxon>
        <taxon>Verrucomicrobiales</taxon>
        <taxon>Verrucomicrobiaceae</taxon>
        <taxon>Phragmitibacter</taxon>
    </lineage>
</organism>
<comment type="subcellular location">
    <subcellularLocation>
        <location evidence="2">Cytoplasm</location>
    </subcellularLocation>
</comment>
<dbReference type="Proteomes" id="UP000306196">
    <property type="component" value="Unassembled WGS sequence"/>
</dbReference>
<dbReference type="Pfam" id="PF02410">
    <property type="entry name" value="RsfS"/>
    <property type="match status" value="1"/>
</dbReference>
<dbReference type="Gene3D" id="3.30.460.10">
    <property type="entry name" value="Beta Polymerase, domain 2"/>
    <property type="match status" value="1"/>
</dbReference>
<dbReference type="InterPro" id="IPR004394">
    <property type="entry name" value="Iojap/RsfS/C7orf30"/>
</dbReference>
<dbReference type="GO" id="GO:0005737">
    <property type="term" value="C:cytoplasm"/>
    <property type="evidence" value="ECO:0007669"/>
    <property type="project" value="UniProtKB-SubCell"/>
</dbReference>
<comment type="caution">
    <text evidence="3">The sequence shown here is derived from an EMBL/GenBank/DDBJ whole genome shotgun (WGS) entry which is preliminary data.</text>
</comment>
<dbReference type="PANTHER" id="PTHR21043:SF0">
    <property type="entry name" value="MITOCHONDRIAL ASSEMBLY OF RIBOSOMAL LARGE SUBUNIT PROTEIN 1"/>
    <property type="match status" value="1"/>
</dbReference>
<name>A0A5R8KAZ9_9BACT</name>
<keyword evidence="2" id="KW-0678">Repressor</keyword>
<dbReference type="PANTHER" id="PTHR21043">
    <property type="entry name" value="IOJAP SUPERFAMILY ORTHOLOG"/>
    <property type="match status" value="1"/>
</dbReference>
<dbReference type="RefSeq" id="WP_138087579.1">
    <property type="nucleotide sequence ID" value="NZ_VAUV01000013.1"/>
</dbReference>
<dbReference type="GO" id="GO:0090071">
    <property type="term" value="P:negative regulation of ribosome biogenesis"/>
    <property type="evidence" value="ECO:0007669"/>
    <property type="project" value="UniProtKB-UniRule"/>
</dbReference>
<dbReference type="EMBL" id="VAUV01000013">
    <property type="protein sequence ID" value="TLD69437.1"/>
    <property type="molecule type" value="Genomic_DNA"/>
</dbReference>
<accession>A0A5R8KAZ9</accession>
<comment type="function">
    <text evidence="2">Functions as a ribosomal silencing factor. Interacts with ribosomal protein uL14 (rplN), blocking formation of intersubunit bridge B8. Prevents association of the 30S and 50S ribosomal subunits and the formation of functional ribosomes, thus repressing translation.</text>
</comment>
<sequence length="177" mass="19814">MAKKKSAELSPITDGELMAFAAATYAEDKKAEDIVIMDMRGISPVTDYYVLCTANSMPHLRAVRNELRDRFWEEQTLKPVAADENFESLWIILHYGDVMVHIFHKDRRDFYALEELWGDAPQVEWPLAKAEPEKPKEKVAAVVKKAAAKKSPAKKVAAKKAAAKKAVKKAAKKSTGK</sequence>
<reference evidence="3 4" key="1">
    <citation type="submission" date="2019-05" db="EMBL/GenBank/DDBJ databases">
        <title>Verrucobacter flavum gen. nov., sp. nov. a new member of the family Verrucomicrobiaceae.</title>
        <authorList>
            <person name="Szuroczki S."/>
            <person name="Abbaszade G."/>
            <person name="Szabo A."/>
            <person name="Felfoldi T."/>
            <person name="Schumann P."/>
            <person name="Boka K."/>
            <person name="Keki Z."/>
            <person name="Toumi M."/>
            <person name="Toth E."/>
        </authorList>
    </citation>
    <scope>NUCLEOTIDE SEQUENCE [LARGE SCALE GENOMIC DNA]</scope>
    <source>
        <strain evidence="3 4">MG-N-17</strain>
    </source>
</reference>
<dbReference type="OrthoDB" id="9793681at2"/>
<evidence type="ECO:0000256" key="2">
    <source>
        <dbReference type="HAMAP-Rule" id="MF_01477"/>
    </source>
</evidence>
<dbReference type="HAMAP" id="MF_01477">
    <property type="entry name" value="Iojap_RsfS"/>
    <property type="match status" value="1"/>
</dbReference>
<dbReference type="GO" id="GO:0017148">
    <property type="term" value="P:negative regulation of translation"/>
    <property type="evidence" value="ECO:0007669"/>
    <property type="project" value="UniProtKB-UniRule"/>
</dbReference>
<protein>
    <recommendedName>
        <fullName evidence="2">Ribosomal silencing factor RsfS</fullName>
    </recommendedName>
</protein>
<keyword evidence="2" id="KW-0963">Cytoplasm</keyword>
<keyword evidence="4" id="KW-1185">Reference proteome</keyword>
<comment type="subunit">
    <text evidence="2">Interacts with ribosomal protein uL14 (rplN).</text>
</comment>